<keyword evidence="2" id="KW-1185">Reference proteome</keyword>
<accession>A0A9J6FCC1</accession>
<dbReference type="AlphaFoldDB" id="A0A9J6FCC1"/>
<proteinExistence type="predicted"/>
<name>A0A9J6FCC1_HAELO</name>
<reference evidence="1 2" key="1">
    <citation type="journal article" date="2020" name="Cell">
        <title>Large-Scale Comparative Analyses of Tick Genomes Elucidate Their Genetic Diversity and Vector Capacities.</title>
        <authorList>
            <consortium name="Tick Genome and Microbiome Consortium (TIGMIC)"/>
            <person name="Jia N."/>
            <person name="Wang J."/>
            <person name="Shi W."/>
            <person name="Du L."/>
            <person name="Sun Y."/>
            <person name="Zhan W."/>
            <person name="Jiang J.F."/>
            <person name="Wang Q."/>
            <person name="Zhang B."/>
            <person name="Ji P."/>
            <person name="Bell-Sakyi L."/>
            <person name="Cui X.M."/>
            <person name="Yuan T.T."/>
            <person name="Jiang B.G."/>
            <person name="Yang W.F."/>
            <person name="Lam T.T."/>
            <person name="Chang Q.C."/>
            <person name="Ding S.J."/>
            <person name="Wang X.J."/>
            <person name="Zhu J.G."/>
            <person name="Ruan X.D."/>
            <person name="Zhao L."/>
            <person name="Wei J.T."/>
            <person name="Ye R.Z."/>
            <person name="Que T.C."/>
            <person name="Du C.H."/>
            <person name="Zhou Y.H."/>
            <person name="Cheng J.X."/>
            <person name="Dai P.F."/>
            <person name="Guo W.B."/>
            <person name="Han X.H."/>
            <person name="Huang E.J."/>
            <person name="Li L.F."/>
            <person name="Wei W."/>
            <person name="Gao Y.C."/>
            <person name="Liu J.Z."/>
            <person name="Shao H.Z."/>
            <person name="Wang X."/>
            <person name="Wang C.C."/>
            <person name="Yang T.C."/>
            <person name="Huo Q.B."/>
            <person name="Li W."/>
            <person name="Chen H.Y."/>
            <person name="Chen S.E."/>
            <person name="Zhou L.G."/>
            <person name="Ni X.B."/>
            <person name="Tian J.H."/>
            <person name="Sheng Y."/>
            <person name="Liu T."/>
            <person name="Pan Y.S."/>
            <person name="Xia L.Y."/>
            <person name="Li J."/>
            <person name="Zhao F."/>
            <person name="Cao W.C."/>
        </authorList>
    </citation>
    <scope>NUCLEOTIDE SEQUENCE [LARGE SCALE GENOMIC DNA]</scope>
    <source>
        <strain evidence="1">HaeL-2018</strain>
    </source>
</reference>
<dbReference type="VEuPathDB" id="VectorBase:HLOH_052360"/>
<evidence type="ECO:0000313" key="1">
    <source>
        <dbReference type="EMBL" id="KAH9360650.1"/>
    </source>
</evidence>
<protein>
    <submittedName>
        <fullName evidence="1">Uncharacterized protein</fullName>
    </submittedName>
</protein>
<dbReference type="Proteomes" id="UP000821853">
    <property type="component" value="Chromosome 1"/>
</dbReference>
<gene>
    <name evidence="1" type="ORF">HPB48_004782</name>
</gene>
<comment type="caution">
    <text evidence="1">The sequence shown here is derived from an EMBL/GenBank/DDBJ whole genome shotgun (WGS) entry which is preliminary data.</text>
</comment>
<evidence type="ECO:0000313" key="2">
    <source>
        <dbReference type="Proteomes" id="UP000821853"/>
    </source>
</evidence>
<dbReference type="EMBL" id="JABSTR010000001">
    <property type="protein sequence ID" value="KAH9360650.1"/>
    <property type="molecule type" value="Genomic_DNA"/>
</dbReference>
<organism evidence="1 2">
    <name type="scientific">Haemaphysalis longicornis</name>
    <name type="common">Bush tick</name>
    <dbReference type="NCBI Taxonomy" id="44386"/>
    <lineage>
        <taxon>Eukaryota</taxon>
        <taxon>Metazoa</taxon>
        <taxon>Ecdysozoa</taxon>
        <taxon>Arthropoda</taxon>
        <taxon>Chelicerata</taxon>
        <taxon>Arachnida</taxon>
        <taxon>Acari</taxon>
        <taxon>Parasitiformes</taxon>
        <taxon>Ixodida</taxon>
        <taxon>Ixodoidea</taxon>
        <taxon>Ixodidae</taxon>
        <taxon>Haemaphysalinae</taxon>
        <taxon>Haemaphysalis</taxon>
    </lineage>
</organism>
<sequence>MAIPPLTTAPASPNRSLGLAYDSCHSYLLRAVHPNGSIDFDEESVIPCESWAFDQESSTAASAVPEVSAFGRLVPFMGV</sequence>